<feature type="region of interest" description="Disordered" evidence="1">
    <location>
        <begin position="119"/>
        <end position="149"/>
    </location>
</feature>
<dbReference type="EMBL" id="JYDO01000024">
    <property type="protein sequence ID" value="KRZ76931.1"/>
    <property type="molecule type" value="Genomic_DNA"/>
</dbReference>
<protein>
    <submittedName>
        <fullName evidence="3">Uncharacterized protein</fullName>
    </submittedName>
</protein>
<accession>A0A0V1MZE2</accession>
<sequence length="194" mass="22298">MLYARPSKVVGLKKFVLTKWINFMTIIVIIVNMGQSLTFKIELQFCPIYYLYMQNDIQILSNIYLLDVALQQMSFFFTNETIEVYKEVNKQLHAIHNRSSKRHLTQREGIEGKKSLRVRGKEKAANAKRGGGDGGDRRKSSSSNKQQQQHYNNVGGICQLLFPTLKKNLRFWLIEGRPVGVMCQIAANNQSRPS</sequence>
<organism evidence="3 4">
    <name type="scientific">Trichinella papuae</name>
    <dbReference type="NCBI Taxonomy" id="268474"/>
    <lineage>
        <taxon>Eukaryota</taxon>
        <taxon>Metazoa</taxon>
        <taxon>Ecdysozoa</taxon>
        <taxon>Nematoda</taxon>
        <taxon>Enoplea</taxon>
        <taxon>Dorylaimia</taxon>
        <taxon>Trichinellida</taxon>
        <taxon>Trichinellidae</taxon>
        <taxon>Trichinella</taxon>
    </lineage>
</organism>
<evidence type="ECO:0000256" key="2">
    <source>
        <dbReference type="SAM" id="Phobius"/>
    </source>
</evidence>
<dbReference type="OrthoDB" id="5920426at2759"/>
<keyword evidence="2" id="KW-0472">Membrane</keyword>
<evidence type="ECO:0000313" key="3">
    <source>
        <dbReference type="EMBL" id="KRZ76931.1"/>
    </source>
</evidence>
<keyword evidence="2" id="KW-0812">Transmembrane</keyword>
<reference evidence="3 4" key="1">
    <citation type="submission" date="2015-01" db="EMBL/GenBank/DDBJ databases">
        <title>Evolution of Trichinella species and genotypes.</title>
        <authorList>
            <person name="Korhonen P.K."/>
            <person name="Edoardo P."/>
            <person name="Giuseppe L.R."/>
            <person name="Gasser R.B."/>
        </authorList>
    </citation>
    <scope>NUCLEOTIDE SEQUENCE [LARGE SCALE GENOMIC DNA]</scope>
    <source>
        <strain evidence="3">ISS1980</strain>
    </source>
</reference>
<evidence type="ECO:0000313" key="4">
    <source>
        <dbReference type="Proteomes" id="UP000054843"/>
    </source>
</evidence>
<comment type="caution">
    <text evidence="3">The sequence shown here is derived from an EMBL/GenBank/DDBJ whole genome shotgun (WGS) entry which is preliminary data.</text>
</comment>
<proteinExistence type="predicted"/>
<name>A0A0V1MZE2_9BILA</name>
<keyword evidence="2" id="KW-1133">Transmembrane helix</keyword>
<gene>
    <name evidence="3" type="ORF">T10_3073</name>
</gene>
<dbReference type="AlphaFoldDB" id="A0A0V1MZE2"/>
<evidence type="ECO:0000256" key="1">
    <source>
        <dbReference type="SAM" id="MobiDB-lite"/>
    </source>
</evidence>
<keyword evidence="4" id="KW-1185">Reference proteome</keyword>
<feature type="compositionally biased region" description="Basic and acidic residues" evidence="1">
    <location>
        <begin position="119"/>
        <end position="139"/>
    </location>
</feature>
<feature type="transmembrane region" description="Helical" evidence="2">
    <location>
        <begin position="20"/>
        <end position="39"/>
    </location>
</feature>
<dbReference type="Proteomes" id="UP000054843">
    <property type="component" value="Unassembled WGS sequence"/>
</dbReference>